<evidence type="ECO:0000313" key="2">
    <source>
        <dbReference type="EMBL" id="MFC7272704.1"/>
    </source>
</evidence>
<name>A0ABW2HIG3_9ACTN</name>
<feature type="compositionally biased region" description="Low complexity" evidence="1">
    <location>
        <begin position="11"/>
        <end position="23"/>
    </location>
</feature>
<proteinExistence type="predicted"/>
<feature type="region of interest" description="Disordered" evidence="1">
    <location>
        <begin position="1"/>
        <end position="65"/>
    </location>
</feature>
<keyword evidence="3" id="KW-1185">Reference proteome</keyword>
<protein>
    <submittedName>
        <fullName evidence="2">Uncharacterized protein</fullName>
    </submittedName>
</protein>
<accession>A0ABW2HIG3</accession>
<evidence type="ECO:0000256" key="1">
    <source>
        <dbReference type="SAM" id="MobiDB-lite"/>
    </source>
</evidence>
<dbReference type="RefSeq" id="WP_378964100.1">
    <property type="nucleotide sequence ID" value="NZ_JBHTBJ010000001.1"/>
</dbReference>
<dbReference type="Proteomes" id="UP001596548">
    <property type="component" value="Unassembled WGS sequence"/>
</dbReference>
<dbReference type="EMBL" id="JBHTBJ010000001">
    <property type="protein sequence ID" value="MFC7272704.1"/>
    <property type="molecule type" value="Genomic_DNA"/>
</dbReference>
<gene>
    <name evidence="2" type="ORF">ACFQS1_01820</name>
</gene>
<sequence length="65" mass="7064">MTRDEVDVPGRASTAAASHRTTTVETHDIRLHTRPKPAMENEDENLPATNPPEFGGAPRAAEVRS</sequence>
<comment type="caution">
    <text evidence="2">The sequence shown here is derived from an EMBL/GenBank/DDBJ whole genome shotgun (WGS) entry which is preliminary data.</text>
</comment>
<evidence type="ECO:0000313" key="3">
    <source>
        <dbReference type="Proteomes" id="UP001596548"/>
    </source>
</evidence>
<organism evidence="2 3">
    <name type="scientific">Paractinoplanes rhizophilus</name>
    <dbReference type="NCBI Taxonomy" id="1416877"/>
    <lineage>
        <taxon>Bacteria</taxon>
        <taxon>Bacillati</taxon>
        <taxon>Actinomycetota</taxon>
        <taxon>Actinomycetes</taxon>
        <taxon>Micromonosporales</taxon>
        <taxon>Micromonosporaceae</taxon>
        <taxon>Paractinoplanes</taxon>
    </lineage>
</organism>
<reference evidence="3" key="1">
    <citation type="journal article" date="2019" name="Int. J. Syst. Evol. Microbiol.">
        <title>The Global Catalogue of Microorganisms (GCM) 10K type strain sequencing project: providing services to taxonomists for standard genome sequencing and annotation.</title>
        <authorList>
            <consortium name="The Broad Institute Genomics Platform"/>
            <consortium name="The Broad Institute Genome Sequencing Center for Infectious Disease"/>
            <person name="Wu L."/>
            <person name="Ma J."/>
        </authorList>
    </citation>
    <scope>NUCLEOTIDE SEQUENCE [LARGE SCALE GENOMIC DNA]</scope>
    <source>
        <strain evidence="3">XZYJT-10</strain>
    </source>
</reference>